<name>A0A173LVD4_9MICO</name>
<evidence type="ECO:0000313" key="2">
    <source>
        <dbReference type="Proteomes" id="UP000243847"/>
    </source>
</evidence>
<dbReference type="Proteomes" id="UP000243847">
    <property type="component" value="Chromosome sequence1"/>
</dbReference>
<accession>A0A173LVD4</accession>
<proteinExistence type="predicted"/>
<dbReference type="EMBL" id="AP017457">
    <property type="protein sequence ID" value="BAU98915.1"/>
    <property type="molecule type" value="Genomic_DNA"/>
</dbReference>
<sequence length="62" mass="6216">MGMPVFVGSGLGAELDTATKTTNAITITAASALTMIQGSLDEAGLGVGADTVLLIEKVHVRT</sequence>
<dbReference type="KEGG" id="amin:AUMI_13730"/>
<organism evidence="1 2">
    <name type="scientific">Aurantimicrobium minutum</name>
    <dbReference type="NCBI Taxonomy" id="708131"/>
    <lineage>
        <taxon>Bacteria</taxon>
        <taxon>Bacillati</taxon>
        <taxon>Actinomycetota</taxon>
        <taxon>Actinomycetes</taxon>
        <taxon>Micrococcales</taxon>
        <taxon>Microbacteriaceae</taxon>
        <taxon>Aurantimicrobium</taxon>
    </lineage>
</organism>
<protein>
    <submittedName>
        <fullName evidence="1">Conjugal transfer protein TrbB</fullName>
    </submittedName>
</protein>
<dbReference type="AlphaFoldDB" id="A0A173LVD4"/>
<evidence type="ECO:0000313" key="1">
    <source>
        <dbReference type="EMBL" id="BAU98915.1"/>
    </source>
</evidence>
<reference evidence="1 2" key="1">
    <citation type="journal article" date="2016" name="Genome Announc.">
        <title>Complete Genome Sequence of Aurantimicrobium minutum Type Strain KNCT, a Planktonic Ultramicrobacterium Isolated from River Water.</title>
        <authorList>
            <person name="Nakai R."/>
            <person name="Fujisawa T."/>
            <person name="Nakamura Y."/>
            <person name="Nishide H."/>
            <person name="Uchiyama I."/>
            <person name="Baba T."/>
            <person name="Toyoda A."/>
            <person name="Fujiyama A."/>
            <person name="Naganuma T."/>
            <person name="Niki H."/>
        </authorList>
    </citation>
    <scope>NUCLEOTIDE SEQUENCE [LARGE SCALE GENOMIC DNA]</scope>
    <source>
        <strain evidence="1 2">KNC</strain>
    </source>
</reference>
<gene>
    <name evidence="1" type="ORF">AUMI_13730</name>
</gene>